<sequence>MNVKRRRYYLRSDDVLVLYDGSCGLCDGIVQFLLAHDVKNRFYFAALDSETGVIYRKRYGISADVDSVVVIYKERAMIYDDAAIALVPHLPLPYRLGQVAKIVPKPIRYAAYKLIAKNRYRFFGEVTACKLPTAAERVKFLA</sequence>
<dbReference type="PANTHER" id="PTHR33639:SF2">
    <property type="entry name" value="DUF393 DOMAIN-CONTAINING PROTEIN"/>
    <property type="match status" value="1"/>
</dbReference>
<organism evidence="1 2">
    <name type="scientific">Caryophanon tenue</name>
    <dbReference type="NCBI Taxonomy" id="33978"/>
    <lineage>
        <taxon>Bacteria</taxon>
        <taxon>Bacillati</taxon>
        <taxon>Bacillota</taxon>
        <taxon>Bacilli</taxon>
        <taxon>Bacillales</taxon>
        <taxon>Caryophanaceae</taxon>
        <taxon>Caryophanon</taxon>
    </lineage>
</organism>
<keyword evidence="2" id="KW-1185">Reference proteome</keyword>
<dbReference type="Pfam" id="PF04134">
    <property type="entry name" value="DCC1-like"/>
    <property type="match status" value="1"/>
</dbReference>
<dbReference type="EMBL" id="MASJ01000001">
    <property type="protein sequence ID" value="OCS88453.1"/>
    <property type="molecule type" value="Genomic_DNA"/>
</dbReference>
<dbReference type="InterPro" id="IPR052927">
    <property type="entry name" value="DCC_oxidoreductase"/>
</dbReference>
<dbReference type="STRING" id="33978.A6M13_00995"/>
<dbReference type="AlphaFoldDB" id="A0A1C0YMT3"/>
<dbReference type="OrthoDB" id="9785438at2"/>
<proteinExistence type="predicted"/>
<dbReference type="GO" id="GO:0015035">
    <property type="term" value="F:protein-disulfide reductase activity"/>
    <property type="evidence" value="ECO:0007669"/>
    <property type="project" value="InterPro"/>
</dbReference>
<evidence type="ECO:0000313" key="1">
    <source>
        <dbReference type="EMBL" id="OCS88453.1"/>
    </source>
</evidence>
<evidence type="ECO:0008006" key="3">
    <source>
        <dbReference type="Google" id="ProtNLM"/>
    </source>
</evidence>
<reference evidence="1 2" key="1">
    <citation type="submission" date="2016-07" db="EMBL/GenBank/DDBJ databases">
        <title>Caryophanon tenue genome sequencing.</title>
        <authorList>
            <person name="Verma A."/>
            <person name="Pal Y."/>
            <person name="Krishnamurthi S."/>
        </authorList>
    </citation>
    <scope>NUCLEOTIDE SEQUENCE [LARGE SCALE GENOMIC DNA]</scope>
    <source>
        <strain evidence="1 2">DSM 14152</strain>
    </source>
</reference>
<dbReference type="InterPro" id="IPR007263">
    <property type="entry name" value="DCC1-like"/>
</dbReference>
<comment type="caution">
    <text evidence="1">The sequence shown here is derived from an EMBL/GenBank/DDBJ whole genome shotgun (WGS) entry which is preliminary data.</text>
</comment>
<dbReference type="Proteomes" id="UP000093199">
    <property type="component" value="Unassembled WGS sequence"/>
</dbReference>
<name>A0A1C0YMT3_9BACL</name>
<gene>
    <name evidence="1" type="ORF">A6M13_00995</name>
</gene>
<dbReference type="PANTHER" id="PTHR33639">
    <property type="entry name" value="THIOL-DISULFIDE OXIDOREDUCTASE DCC"/>
    <property type="match status" value="1"/>
</dbReference>
<protein>
    <recommendedName>
        <fullName evidence="3">Thiol-disulfide oxidoreductase</fullName>
    </recommendedName>
</protein>
<evidence type="ECO:0000313" key="2">
    <source>
        <dbReference type="Proteomes" id="UP000093199"/>
    </source>
</evidence>
<accession>A0A1C0YMT3</accession>